<keyword evidence="7 10" id="KW-1133">Transmembrane helix</keyword>
<evidence type="ECO:0000256" key="7">
    <source>
        <dbReference type="ARBA" id="ARBA00022989"/>
    </source>
</evidence>
<dbReference type="GO" id="GO:0000033">
    <property type="term" value="F:alpha-1,3-mannosyltransferase activity"/>
    <property type="evidence" value="ECO:0007669"/>
    <property type="project" value="TreeGrafter"/>
</dbReference>
<evidence type="ECO:0000256" key="6">
    <source>
        <dbReference type="ARBA" id="ARBA00022968"/>
    </source>
</evidence>
<keyword evidence="9" id="KW-0325">Glycoprotein</keyword>
<organism evidence="11 12">
    <name type="scientific">Chytriomyces confervae</name>
    <dbReference type="NCBI Taxonomy" id="246404"/>
    <lineage>
        <taxon>Eukaryota</taxon>
        <taxon>Fungi</taxon>
        <taxon>Fungi incertae sedis</taxon>
        <taxon>Chytridiomycota</taxon>
        <taxon>Chytridiomycota incertae sedis</taxon>
        <taxon>Chytridiomycetes</taxon>
        <taxon>Chytridiales</taxon>
        <taxon>Chytriomycetaceae</taxon>
        <taxon>Chytriomyces</taxon>
    </lineage>
</organism>
<dbReference type="GO" id="GO:0005794">
    <property type="term" value="C:Golgi apparatus"/>
    <property type="evidence" value="ECO:0007669"/>
    <property type="project" value="TreeGrafter"/>
</dbReference>
<name>A0A507EU70_9FUNG</name>
<keyword evidence="3" id="KW-0328">Glycosyltransferase</keyword>
<evidence type="ECO:0000256" key="5">
    <source>
        <dbReference type="ARBA" id="ARBA00022692"/>
    </source>
</evidence>
<dbReference type="EMBL" id="QEAP01000420">
    <property type="protein sequence ID" value="TPX66907.1"/>
    <property type="molecule type" value="Genomic_DNA"/>
</dbReference>
<evidence type="ECO:0000256" key="2">
    <source>
        <dbReference type="ARBA" id="ARBA00009105"/>
    </source>
</evidence>
<dbReference type="GO" id="GO:0006493">
    <property type="term" value="P:protein O-linked glycosylation"/>
    <property type="evidence" value="ECO:0007669"/>
    <property type="project" value="TreeGrafter"/>
</dbReference>
<proteinExistence type="inferred from homology"/>
<comment type="similarity">
    <text evidence="2">Belongs to the MNN1/MNT family.</text>
</comment>
<keyword evidence="12" id="KW-1185">Reference proteome</keyword>
<dbReference type="OrthoDB" id="430354at2759"/>
<evidence type="ECO:0000313" key="12">
    <source>
        <dbReference type="Proteomes" id="UP000320333"/>
    </source>
</evidence>
<evidence type="ECO:0000256" key="4">
    <source>
        <dbReference type="ARBA" id="ARBA00022679"/>
    </source>
</evidence>
<comment type="subcellular location">
    <subcellularLocation>
        <location evidence="1">Membrane</location>
        <topology evidence="1">Single-pass type II membrane protein</topology>
    </subcellularLocation>
</comment>
<evidence type="ECO:0000256" key="9">
    <source>
        <dbReference type="ARBA" id="ARBA00023180"/>
    </source>
</evidence>
<dbReference type="Pfam" id="PF11051">
    <property type="entry name" value="Mannosyl_trans3"/>
    <property type="match status" value="1"/>
</dbReference>
<dbReference type="Proteomes" id="UP000320333">
    <property type="component" value="Unassembled WGS sequence"/>
</dbReference>
<keyword evidence="5 10" id="KW-0812">Transmembrane</keyword>
<evidence type="ECO:0008006" key="13">
    <source>
        <dbReference type="Google" id="ProtNLM"/>
    </source>
</evidence>
<gene>
    <name evidence="11" type="ORF">CcCBS67573_g07668</name>
</gene>
<comment type="caution">
    <text evidence="11">The sequence shown here is derived from an EMBL/GenBank/DDBJ whole genome shotgun (WGS) entry which is preliminary data.</text>
</comment>
<dbReference type="PANTHER" id="PTHR31392:SF1">
    <property type="entry name" value="ALPHA-1,3-MANNOSYLTRANSFERASE MNN1-RELATED"/>
    <property type="match status" value="1"/>
</dbReference>
<dbReference type="AlphaFoldDB" id="A0A507EU70"/>
<evidence type="ECO:0000256" key="3">
    <source>
        <dbReference type="ARBA" id="ARBA00022676"/>
    </source>
</evidence>
<evidence type="ECO:0000256" key="10">
    <source>
        <dbReference type="SAM" id="Phobius"/>
    </source>
</evidence>
<evidence type="ECO:0000256" key="1">
    <source>
        <dbReference type="ARBA" id="ARBA00004606"/>
    </source>
</evidence>
<keyword evidence="8 10" id="KW-0472">Membrane</keyword>
<evidence type="ECO:0000313" key="11">
    <source>
        <dbReference type="EMBL" id="TPX66907.1"/>
    </source>
</evidence>
<dbReference type="InterPro" id="IPR029044">
    <property type="entry name" value="Nucleotide-diphossugar_trans"/>
</dbReference>
<keyword evidence="6" id="KW-0735">Signal-anchor</keyword>
<keyword evidence="4" id="KW-0808">Transferase</keyword>
<reference evidence="11 12" key="1">
    <citation type="journal article" date="2019" name="Sci. Rep.">
        <title>Comparative genomics of chytrid fungi reveal insights into the obligate biotrophic and pathogenic lifestyle of Synchytrium endobioticum.</title>
        <authorList>
            <person name="van de Vossenberg B.T.L.H."/>
            <person name="Warris S."/>
            <person name="Nguyen H.D.T."/>
            <person name="van Gent-Pelzer M.P.E."/>
            <person name="Joly D.L."/>
            <person name="van de Geest H.C."/>
            <person name="Bonants P.J.M."/>
            <person name="Smith D.S."/>
            <person name="Levesque C.A."/>
            <person name="van der Lee T.A.J."/>
        </authorList>
    </citation>
    <scope>NUCLEOTIDE SEQUENCE [LARGE SCALE GENOMIC DNA]</scope>
    <source>
        <strain evidence="11 12">CBS 675.73</strain>
    </source>
</reference>
<protein>
    <recommendedName>
        <fullName evidence="13">Mannosyltransferase</fullName>
    </recommendedName>
</protein>
<dbReference type="PANTHER" id="PTHR31392">
    <property type="entry name" value="ALPHA-1,3-MANNOSYLTRANSFERASE MNN1-RELATED"/>
    <property type="match status" value="1"/>
</dbReference>
<dbReference type="SUPFAM" id="SSF53448">
    <property type="entry name" value="Nucleotide-diphospho-sugar transferases"/>
    <property type="match status" value="1"/>
</dbReference>
<feature type="transmembrane region" description="Helical" evidence="10">
    <location>
        <begin position="12"/>
        <end position="36"/>
    </location>
</feature>
<dbReference type="GO" id="GO:0016020">
    <property type="term" value="C:membrane"/>
    <property type="evidence" value="ECO:0007669"/>
    <property type="project" value="UniProtKB-SubCell"/>
</dbReference>
<evidence type="ECO:0000256" key="8">
    <source>
        <dbReference type="ARBA" id="ARBA00023136"/>
    </source>
</evidence>
<accession>A0A507EU70</accession>
<dbReference type="InterPro" id="IPR022751">
    <property type="entry name" value="Alpha_mannosyltransferase"/>
</dbReference>
<sequence>METESKPSTARTASFLAAIYAAVLFVTISLVVVFAVNPGGSAHPHLIHAFTNNRLSDTTPQQHLTTSAALEQGIDTVVPAHASQTGVLSTTAAATDVNSTSTGVETPQYDLAAVDLAQIRLIDYLNGELGAKDENIFGGSLQQIPNGHFNLTDTWTIVNAFSQTLQNDTVYDRKNFSMLARRARSLFIAYRVLNELPHSGLDAIAADSFTENTSAKNRTAALKEQLKSAVAVQTNTLYPWINPPFETLSDMQTFFKNSSDSVGIAITGGSRHYYLIMHQILSLRKEFDIKLPIHVFYGGEQDMNTTLTDAFNAMENVKAVDLTQIFPTQTKLQDRGYSMKPFAILAAPFRTVLFIDADALFFKSPLHALESTAFKRTGQLFFHDRYLREESGMKGPDFLNEIHKHLSRYGSTLGFPNARTRPLVETHELDSGFLVLDKSNTGVLFSLLLASKMNSVPQEKGVLYGKTHGDKESFWFASELLRVPYQFNGPYGGAIGTWREGEENDKKNGVEIVCSAFILQLDEKRELFWWNGGGVLKDRYATNDFANHFATFTHVSLDFDGDGTQWFDFFPGGGCVRKPSKYVKELSSTHQDLMERYRQRFIHDIKNPSPQGNQTVSVG</sequence>